<feature type="domain" description="Peptidase M48" evidence="13">
    <location>
        <begin position="157"/>
        <end position="241"/>
    </location>
</feature>
<dbReference type="InterPro" id="IPR050083">
    <property type="entry name" value="HtpX_protease"/>
</dbReference>
<dbReference type="PROSITE" id="PS50088">
    <property type="entry name" value="ANK_REPEAT"/>
    <property type="match status" value="2"/>
</dbReference>
<evidence type="ECO:0000256" key="3">
    <source>
        <dbReference type="ARBA" id="ARBA00022692"/>
    </source>
</evidence>
<dbReference type="EMBL" id="JBHSNO010000007">
    <property type="protein sequence ID" value="MFC5590143.1"/>
    <property type="molecule type" value="Genomic_DNA"/>
</dbReference>
<dbReference type="CDD" id="cd07325">
    <property type="entry name" value="M48_Ste24p_like"/>
    <property type="match status" value="1"/>
</dbReference>
<evidence type="ECO:0000256" key="11">
    <source>
        <dbReference type="RuleBase" id="RU003983"/>
    </source>
</evidence>
<evidence type="ECO:0000259" key="13">
    <source>
        <dbReference type="Pfam" id="PF01435"/>
    </source>
</evidence>
<dbReference type="PANTHER" id="PTHR43221:SF2">
    <property type="entry name" value="PROTEASE HTPX HOMOLOG"/>
    <property type="match status" value="1"/>
</dbReference>
<evidence type="ECO:0000256" key="7">
    <source>
        <dbReference type="ARBA" id="ARBA00022989"/>
    </source>
</evidence>
<evidence type="ECO:0000256" key="10">
    <source>
        <dbReference type="PROSITE-ProRule" id="PRU00023"/>
    </source>
</evidence>
<dbReference type="RefSeq" id="WP_381436119.1">
    <property type="nucleotide sequence ID" value="NZ_JBHSNO010000007.1"/>
</dbReference>
<keyword evidence="10" id="KW-0040">ANK repeat</keyword>
<dbReference type="PROSITE" id="PS50297">
    <property type="entry name" value="ANK_REP_REGION"/>
    <property type="match status" value="2"/>
</dbReference>
<dbReference type="Pfam" id="PF12796">
    <property type="entry name" value="Ank_2"/>
    <property type="match status" value="1"/>
</dbReference>
<dbReference type="SMART" id="SM00248">
    <property type="entry name" value="ANK"/>
    <property type="match status" value="3"/>
</dbReference>
<reference evidence="15" key="1">
    <citation type="journal article" date="2019" name="Int. J. Syst. Evol. Microbiol.">
        <title>The Global Catalogue of Microorganisms (GCM) 10K type strain sequencing project: providing services to taxonomists for standard genome sequencing and annotation.</title>
        <authorList>
            <consortium name="The Broad Institute Genomics Platform"/>
            <consortium name="The Broad Institute Genome Sequencing Center for Infectious Disease"/>
            <person name="Wu L."/>
            <person name="Ma J."/>
        </authorList>
    </citation>
    <scope>NUCLEOTIDE SEQUENCE [LARGE SCALE GENOMIC DNA]</scope>
    <source>
        <strain evidence="15">CGMCC 4.1434</strain>
    </source>
</reference>
<dbReference type="InterPro" id="IPR036770">
    <property type="entry name" value="Ankyrin_rpt-contain_sf"/>
</dbReference>
<keyword evidence="9 12" id="KW-0472">Membrane</keyword>
<keyword evidence="5 11" id="KW-0378">Hydrolase</keyword>
<feature type="repeat" description="ANK" evidence="10">
    <location>
        <begin position="345"/>
        <end position="377"/>
    </location>
</feature>
<evidence type="ECO:0000256" key="6">
    <source>
        <dbReference type="ARBA" id="ARBA00022833"/>
    </source>
</evidence>
<name>A0ABW0TP35_9BACL</name>
<evidence type="ECO:0000256" key="9">
    <source>
        <dbReference type="ARBA" id="ARBA00023136"/>
    </source>
</evidence>
<keyword evidence="2 11" id="KW-0645">Protease</keyword>
<feature type="repeat" description="ANK" evidence="10">
    <location>
        <begin position="312"/>
        <end position="344"/>
    </location>
</feature>
<keyword evidence="8 11" id="KW-0482">Metalloprotease</keyword>
<dbReference type="Pfam" id="PF01435">
    <property type="entry name" value="Peptidase_M48"/>
    <property type="match status" value="2"/>
</dbReference>
<dbReference type="InterPro" id="IPR001915">
    <property type="entry name" value="Peptidase_M48"/>
</dbReference>
<evidence type="ECO:0000256" key="5">
    <source>
        <dbReference type="ARBA" id="ARBA00022801"/>
    </source>
</evidence>
<dbReference type="PANTHER" id="PTHR43221">
    <property type="entry name" value="PROTEASE HTPX"/>
    <property type="match status" value="1"/>
</dbReference>
<evidence type="ECO:0000256" key="1">
    <source>
        <dbReference type="ARBA" id="ARBA00022475"/>
    </source>
</evidence>
<evidence type="ECO:0000256" key="2">
    <source>
        <dbReference type="ARBA" id="ARBA00022670"/>
    </source>
</evidence>
<keyword evidence="6 11" id="KW-0862">Zinc</keyword>
<accession>A0ABW0TP35</accession>
<evidence type="ECO:0000313" key="14">
    <source>
        <dbReference type="EMBL" id="MFC5590143.1"/>
    </source>
</evidence>
<evidence type="ECO:0000256" key="8">
    <source>
        <dbReference type="ARBA" id="ARBA00023049"/>
    </source>
</evidence>
<keyword evidence="3 12" id="KW-0812">Transmembrane</keyword>
<keyword evidence="15" id="KW-1185">Reference proteome</keyword>
<protein>
    <submittedName>
        <fullName evidence="14">M48 family metallopeptidase</fullName>
    </submittedName>
</protein>
<dbReference type="SUPFAM" id="SSF48403">
    <property type="entry name" value="Ankyrin repeat"/>
    <property type="match status" value="1"/>
</dbReference>
<evidence type="ECO:0000256" key="4">
    <source>
        <dbReference type="ARBA" id="ARBA00022723"/>
    </source>
</evidence>
<feature type="transmembrane region" description="Helical" evidence="12">
    <location>
        <begin position="12"/>
        <end position="31"/>
    </location>
</feature>
<keyword evidence="4" id="KW-0479">Metal-binding</keyword>
<keyword evidence="7 12" id="KW-1133">Transmembrane helix</keyword>
<gene>
    <name evidence="14" type="ORF">ACFPRA_14650</name>
</gene>
<feature type="transmembrane region" description="Helical" evidence="12">
    <location>
        <begin position="260"/>
        <end position="289"/>
    </location>
</feature>
<feature type="domain" description="Peptidase M48" evidence="13">
    <location>
        <begin position="67"/>
        <end position="152"/>
    </location>
</feature>
<proteinExistence type="inferred from homology"/>
<dbReference type="InterPro" id="IPR002110">
    <property type="entry name" value="Ankyrin_rpt"/>
</dbReference>
<dbReference type="Gene3D" id="1.25.40.20">
    <property type="entry name" value="Ankyrin repeat-containing domain"/>
    <property type="match status" value="1"/>
</dbReference>
<comment type="similarity">
    <text evidence="11">Belongs to the peptidase M48 family.</text>
</comment>
<organism evidence="14 15">
    <name type="scientific">Sporosarcina soli</name>
    <dbReference type="NCBI Taxonomy" id="334736"/>
    <lineage>
        <taxon>Bacteria</taxon>
        <taxon>Bacillati</taxon>
        <taxon>Bacillota</taxon>
        <taxon>Bacilli</taxon>
        <taxon>Bacillales</taxon>
        <taxon>Caryophanaceae</taxon>
        <taxon>Sporosarcina</taxon>
    </lineage>
</organism>
<keyword evidence="1" id="KW-1003">Cell membrane</keyword>
<comment type="cofactor">
    <cofactor evidence="11">
        <name>Zn(2+)</name>
        <dbReference type="ChEBI" id="CHEBI:29105"/>
    </cofactor>
    <text evidence="11">Binds 1 zinc ion per subunit.</text>
</comment>
<evidence type="ECO:0000313" key="15">
    <source>
        <dbReference type="Proteomes" id="UP001596109"/>
    </source>
</evidence>
<comment type="caution">
    <text evidence="14">The sequence shown here is derived from an EMBL/GenBank/DDBJ whole genome shotgun (WGS) entry which is preliminary data.</text>
</comment>
<sequence length="434" mass="47740">MSSKSLTSSKETPYFICSVIISIFIYLIAAFSLIGIAIALVIFAFILLSNAIMLGSVRGNGVRVSEQQFPDIYDRVVDLAGKMELEKVPDIFVLHSEGAFNAFATRFFGRNMVVIYSEVFELAREQGEKELDFIIAHELSHIKRRHVWKSILVIPAAFVPFLSQAYSRACEYTCDREAAYYIQDGVAAKRALTILGIGKGLYKEVNDFAYLEQIHSESNAAVWVAELLSTHPLLPKRIQAVGQFMGVEGTPNFEPNAGKIAIGATVSIAVLSFLYVGLIVLAVVGSVFLTSIFPTDAESAGHEMLESDFYPDATTPLMISAANGDISNVEKYISEGADIHAKDEESTTALHYAVYNDEFEVIQLLLDNGANPNDFDNYSTALTAALANESYEIAALLYNSGANPTVKDAYGDSALDYLEVDTQEEFEYLLKSMY</sequence>
<evidence type="ECO:0000256" key="12">
    <source>
        <dbReference type="SAM" id="Phobius"/>
    </source>
</evidence>
<dbReference type="Proteomes" id="UP001596109">
    <property type="component" value="Unassembled WGS sequence"/>
</dbReference>
<dbReference type="Gene3D" id="3.30.2010.10">
    <property type="entry name" value="Metalloproteases ('zincins'), catalytic domain"/>
    <property type="match status" value="1"/>
</dbReference>